<dbReference type="InParanoid" id="H6BLJ1"/>
<dbReference type="GO" id="GO:0031416">
    <property type="term" value="C:NatB complex"/>
    <property type="evidence" value="ECO:0007669"/>
    <property type="project" value="TreeGrafter"/>
</dbReference>
<dbReference type="AlphaFoldDB" id="H6BLJ1"/>
<dbReference type="eggNOG" id="KOG2053">
    <property type="taxonomic scope" value="Eukaryota"/>
</dbReference>
<dbReference type="HOGENOM" id="CLU_013217_0_0_1"/>
<dbReference type="GeneID" id="20304746"/>
<dbReference type="Pfam" id="PF09797">
    <property type="entry name" value="NatB_MDM20"/>
    <property type="match status" value="1"/>
</dbReference>
<organism evidence="2 3">
    <name type="scientific">Exophiala dermatitidis (strain ATCC 34100 / CBS 525.76 / NIH/UT8656)</name>
    <name type="common">Black yeast</name>
    <name type="synonym">Wangiella dermatitidis</name>
    <dbReference type="NCBI Taxonomy" id="858893"/>
    <lineage>
        <taxon>Eukaryota</taxon>
        <taxon>Fungi</taxon>
        <taxon>Dikarya</taxon>
        <taxon>Ascomycota</taxon>
        <taxon>Pezizomycotina</taxon>
        <taxon>Eurotiomycetes</taxon>
        <taxon>Chaetothyriomycetidae</taxon>
        <taxon>Chaetothyriales</taxon>
        <taxon>Herpotrichiellaceae</taxon>
        <taxon>Exophiala</taxon>
    </lineage>
</organism>
<evidence type="ECO:0000256" key="1">
    <source>
        <dbReference type="ARBA" id="ARBA00006298"/>
    </source>
</evidence>
<dbReference type="STRING" id="858893.H6BLJ1"/>
<dbReference type="PANTHER" id="PTHR22767:SF3">
    <property type="entry name" value="N-ALPHA-ACETYLTRANSFERASE 25, NATB AUXILIARY SUBUNIT"/>
    <property type="match status" value="1"/>
</dbReference>
<accession>H6BLJ1</accession>
<proteinExistence type="inferred from homology"/>
<protein>
    <submittedName>
        <fullName evidence="2">Uncharacterized protein</fullName>
    </submittedName>
</protein>
<dbReference type="FunCoup" id="H6BLJ1">
    <property type="interactions" value="48"/>
</dbReference>
<evidence type="ECO:0000313" key="2">
    <source>
        <dbReference type="EMBL" id="EHY51884.1"/>
    </source>
</evidence>
<dbReference type="InterPro" id="IPR019183">
    <property type="entry name" value="NAA25_NatB_aux_su"/>
</dbReference>
<dbReference type="EMBL" id="JH226130">
    <property type="protein sequence ID" value="EHY51884.1"/>
    <property type="molecule type" value="Genomic_DNA"/>
</dbReference>
<dbReference type="VEuPathDB" id="FungiDB:HMPREF1120_00107"/>
<dbReference type="RefSeq" id="XP_009152345.1">
    <property type="nucleotide sequence ID" value="XM_009154097.1"/>
</dbReference>
<sequence>MSDPTVSERRIRPIQDAVATENWKQALQLCDKWSKKGEKSDRFLALKAFVLVNQLDKNQHERGQAEVLELCKRNPPVTDPETIYQLQEALKCLSLEEEGPKLWERAVTAKQNDKDLYMRWLNQAILDNNWLSAQKATMGLRKSFPRDRNYEFWNILMCFLIHMQHDLPEKDRMLFGTLAYRMISKAAETVPTATDQQKEGQGPGKSISTPEEVALLVQVLNSTGHSAEAVKLLQGDSVGMESTAGKKDPQLVLSLLLESMKLSEQWDQARSWSHGLLSQPEYQSDNRIWHLWLEAQSRLSPDGLDKESQELLESACNVRPPVRAAYMAKMQYLRSRGGENDLDALLQTCKEYAQAFCQQAFCFDDLKESLRHLDQTRFNDFTASCPEQGNLAQVFRLKLVYSSFSTDVSRKDLVDFASRALQLYQSSLSDTTGSGCPEAVVLAILALSKLAAATGETRYTFFAVVLLQIARARFEDFYLFNILLVQLQAYLGLLSLAMDTFTRLSVKNLQWETVGHLILTRISSLHPEGSGLEENHFEPLGELGTGLIILENADSALVRGIREGLRFNSYSNIHNSVEMRADIERSVNRLIYAIEERRLRRFLQMSEETVLPTSSGPLSLVDKRDFAFLPSYRPDDAQLLERFRCGPLPHEKWIAVMALGDNLATYLKAELLSQTALASKAFENLSVSQTNVERLTKDGLETELTTAEKASFECHQILARIVVLAKEGAEHEQLTELLEKLESWLNARIFKRRNNRDRPSSGSGSTLAGTGIEIPTWETLHTSLTELETLQIIAMALAVLAAAANKKSKSKSKTSVAVARDTLVKLQQLVVDMEDTIRQEARDLKDQVNAPGVLGKLVDLGLARDEDSELAGLADVLDKLCDEVTMETICGRIKDSWDDALDGVLAVKVKSYL</sequence>
<reference evidence="2" key="1">
    <citation type="submission" date="2011-07" db="EMBL/GenBank/DDBJ databases">
        <title>The Genome Sequence of Exophiala (Wangiella) dermatitidis NIH/UT8656.</title>
        <authorList>
            <consortium name="The Broad Institute Genome Sequencing Platform"/>
            <person name="Cuomo C."/>
            <person name="Wang Z."/>
            <person name="Hunicke-Smith S."/>
            <person name="Szanislo P.J."/>
            <person name="Earl A."/>
            <person name="Young S.K."/>
            <person name="Zeng Q."/>
            <person name="Gargeya S."/>
            <person name="Fitzgerald M."/>
            <person name="Haas B."/>
            <person name="Abouelleil A."/>
            <person name="Alvarado L."/>
            <person name="Arachchi H.M."/>
            <person name="Berlin A."/>
            <person name="Brown A."/>
            <person name="Chapman S.B."/>
            <person name="Chen Z."/>
            <person name="Dunbar C."/>
            <person name="Freedman E."/>
            <person name="Gearin G."/>
            <person name="Gellesch M."/>
            <person name="Goldberg J."/>
            <person name="Griggs A."/>
            <person name="Gujja S."/>
            <person name="Heiman D."/>
            <person name="Howarth C."/>
            <person name="Larson L."/>
            <person name="Lui A."/>
            <person name="MacDonald P.J.P."/>
            <person name="Montmayeur A."/>
            <person name="Murphy C."/>
            <person name="Neiman D."/>
            <person name="Pearson M."/>
            <person name="Priest M."/>
            <person name="Roberts A."/>
            <person name="Saif S."/>
            <person name="Shea T."/>
            <person name="Shenoy N."/>
            <person name="Sisk P."/>
            <person name="Stolte C."/>
            <person name="Sykes S."/>
            <person name="Wortman J."/>
            <person name="Nusbaum C."/>
            <person name="Birren B."/>
        </authorList>
    </citation>
    <scope>NUCLEOTIDE SEQUENCE</scope>
    <source>
        <strain evidence="2">NIH/UT8656</strain>
    </source>
</reference>
<name>H6BLJ1_EXODN</name>
<dbReference type="OrthoDB" id="1874341at2759"/>
<dbReference type="OMA" id="WKRREHQ"/>
<comment type="similarity">
    <text evidence="1">Belongs to the MDM20/NAA25 family.</text>
</comment>
<keyword evidence="3" id="KW-1185">Reference proteome</keyword>
<evidence type="ECO:0000313" key="3">
    <source>
        <dbReference type="Proteomes" id="UP000007304"/>
    </source>
</evidence>
<gene>
    <name evidence="2" type="ORF">HMPREF1120_00107</name>
</gene>
<dbReference type="PANTHER" id="PTHR22767">
    <property type="entry name" value="N-TERMINAL ACETYLTRANSFERASE-RELATED"/>
    <property type="match status" value="1"/>
</dbReference>
<dbReference type="Proteomes" id="UP000007304">
    <property type="component" value="Unassembled WGS sequence"/>
</dbReference>